<proteinExistence type="predicted"/>
<dbReference type="RefSeq" id="WP_006976331.1">
    <property type="nucleotide sequence ID" value="NZ_ABCS01000127.1"/>
</dbReference>
<dbReference type="STRING" id="391625.PPSIR1_06426"/>
<reference evidence="2 3" key="1">
    <citation type="submission" date="2007-06" db="EMBL/GenBank/DDBJ databases">
        <authorList>
            <person name="Shimkets L."/>
            <person name="Ferriera S."/>
            <person name="Johnson J."/>
            <person name="Kravitz S."/>
            <person name="Beeson K."/>
            <person name="Sutton G."/>
            <person name="Rogers Y.-H."/>
            <person name="Friedman R."/>
            <person name="Frazier M."/>
            <person name="Venter J.C."/>
        </authorList>
    </citation>
    <scope>NUCLEOTIDE SEQUENCE [LARGE SCALE GENOMIC DNA]</scope>
    <source>
        <strain evidence="2 3">SIR-1</strain>
    </source>
</reference>
<sequence>MTTQTLNERRLALAGLETKLTREVVNPINAAWTPAVTDAAKSVTDLWPDRLNAATTQLQQAFAAYRPLVEVPSPGPRGPAVERVEARAAALDAELDSCVAALVEAKPFKSDAQKQTIDDTRDTLNAAKLALTSWLGDFCRFDASVPSTPALPPGTGKPPGEATPTGTSLANNTPFPVVLTAKIADPRDWASTTARPDRSFCDTPLAPFGSLEAQADLATARRSASVTMTAKIASAPPQTVTLTYDQRAALGSATLRRLGPYGSQPSFVVSQSTTTDAAGLPTLRLILTQGGR</sequence>
<evidence type="ECO:0000256" key="1">
    <source>
        <dbReference type="SAM" id="MobiDB-lite"/>
    </source>
</evidence>
<evidence type="ECO:0000313" key="3">
    <source>
        <dbReference type="Proteomes" id="UP000005801"/>
    </source>
</evidence>
<dbReference type="EMBL" id="ABCS01000127">
    <property type="protein sequence ID" value="EDM74502.1"/>
    <property type="molecule type" value="Genomic_DNA"/>
</dbReference>
<evidence type="ECO:0000313" key="2">
    <source>
        <dbReference type="EMBL" id="EDM74502.1"/>
    </source>
</evidence>
<dbReference type="Proteomes" id="UP000005801">
    <property type="component" value="Unassembled WGS sequence"/>
</dbReference>
<accession>A6GHZ5</accession>
<protein>
    <submittedName>
        <fullName evidence="2">Uncharacterized protein</fullName>
    </submittedName>
</protein>
<comment type="caution">
    <text evidence="2">The sequence shown here is derived from an EMBL/GenBank/DDBJ whole genome shotgun (WGS) entry which is preliminary data.</text>
</comment>
<name>A6GHZ5_9BACT</name>
<dbReference type="AlphaFoldDB" id="A6GHZ5"/>
<keyword evidence="3" id="KW-1185">Reference proteome</keyword>
<feature type="region of interest" description="Disordered" evidence="1">
    <location>
        <begin position="149"/>
        <end position="171"/>
    </location>
</feature>
<organism evidence="2 3">
    <name type="scientific">Plesiocystis pacifica SIR-1</name>
    <dbReference type="NCBI Taxonomy" id="391625"/>
    <lineage>
        <taxon>Bacteria</taxon>
        <taxon>Pseudomonadati</taxon>
        <taxon>Myxococcota</taxon>
        <taxon>Polyangia</taxon>
        <taxon>Nannocystales</taxon>
        <taxon>Nannocystaceae</taxon>
        <taxon>Plesiocystis</taxon>
    </lineage>
</organism>
<gene>
    <name evidence="2" type="ORF">PPSIR1_06426</name>
</gene>